<accession>A0A0K1PKK0</accession>
<dbReference type="InterPro" id="IPR029045">
    <property type="entry name" value="ClpP/crotonase-like_dom_sf"/>
</dbReference>
<dbReference type="STRING" id="1391654.AKJ09_00585"/>
<reference evidence="4 5" key="1">
    <citation type="submission" date="2015-08" db="EMBL/GenBank/DDBJ databases">
        <authorList>
            <person name="Babu N.S."/>
            <person name="Beckwith C.J."/>
            <person name="Beseler K.G."/>
            <person name="Brison A."/>
            <person name="Carone J.V."/>
            <person name="Caskin T.P."/>
            <person name="Diamond M."/>
            <person name="Durham M.E."/>
            <person name="Foxe J.M."/>
            <person name="Go M."/>
            <person name="Henderson B.A."/>
            <person name="Jones I.B."/>
            <person name="McGettigan J.A."/>
            <person name="Micheletti S.J."/>
            <person name="Nasrallah M.E."/>
            <person name="Ortiz D."/>
            <person name="Piller C.R."/>
            <person name="Privatt S.R."/>
            <person name="Schneider S.L."/>
            <person name="Sharp S."/>
            <person name="Smith T.C."/>
            <person name="Stanton J.D."/>
            <person name="Ullery H.E."/>
            <person name="Wilson R.J."/>
            <person name="Serrano M.G."/>
            <person name="Buck G."/>
            <person name="Lee V."/>
            <person name="Wang Y."/>
            <person name="Carvalho R."/>
            <person name="Voegtly L."/>
            <person name="Shi R."/>
            <person name="Duckworth R."/>
            <person name="Johnson A."/>
            <person name="Loviza R."/>
            <person name="Walstead R."/>
            <person name="Shah Z."/>
            <person name="Kiflezghi M."/>
            <person name="Wade K."/>
            <person name="Ball S.L."/>
            <person name="Bradley K.W."/>
            <person name="Asai D.J."/>
            <person name="Bowman C.A."/>
            <person name="Russell D.A."/>
            <person name="Pope W.H."/>
            <person name="Jacobs-Sera D."/>
            <person name="Hendrix R.W."/>
            <person name="Hatfull G.F."/>
        </authorList>
    </citation>
    <scope>NUCLEOTIDE SEQUENCE [LARGE SCALE GENOMIC DNA]</scope>
    <source>
        <strain evidence="4 5">DSM 27648</strain>
    </source>
</reference>
<evidence type="ECO:0000256" key="3">
    <source>
        <dbReference type="ARBA" id="ARBA00023235"/>
    </source>
</evidence>
<dbReference type="KEGG" id="llu:AKJ09_00585"/>
<dbReference type="Gene3D" id="3.90.226.10">
    <property type="entry name" value="2-enoyl-CoA Hydratase, Chain A, domain 1"/>
    <property type="match status" value="1"/>
</dbReference>
<keyword evidence="2" id="KW-0576">Peroxisome</keyword>
<evidence type="ECO:0000313" key="5">
    <source>
        <dbReference type="Proteomes" id="UP000064967"/>
    </source>
</evidence>
<dbReference type="Pfam" id="PF00378">
    <property type="entry name" value="ECH_1"/>
    <property type="match status" value="1"/>
</dbReference>
<evidence type="ECO:0000313" key="4">
    <source>
        <dbReference type="EMBL" id="AKU93921.1"/>
    </source>
</evidence>
<sequence>MSDIKISRNGSMLEIALDRPKKKNALTFAMYGALTEALKSANEDGGVRVVLLSGEGDSFCAGNDIGDFLSSPGLDPVTAPPMLFIDALIRFDKPLVAAVQGAAVGIGTTMLLHADLVYADDTAKFSVPFVGLGLVPEAASSVLLPRRIGQAAANDMLLRSSVVSAKRAVELGLVNEIAPTSEGLLAFARSRAEEVASKPPRAVRATKALAGANREELLACARREAEQFATSIASEEAREAFQAFMERRAPDFSRFS</sequence>
<organism evidence="4 5">
    <name type="scientific">Labilithrix luteola</name>
    <dbReference type="NCBI Taxonomy" id="1391654"/>
    <lineage>
        <taxon>Bacteria</taxon>
        <taxon>Pseudomonadati</taxon>
        <taxon>Myxococcota</taxon>
        <taxon>Polyangia</taxon>
        <taxon>Polyangiales</taxon>
        <taxon>Labilitrichaceae</taxon>
        <taxon>Labilithrix</taxon>
    </lineage>
</organism>
<keyword evidence="5" id="KW-1185">Reference proteome</keyword>
<dbReference type="OrthoDB" id="5365311at2"/>
<proteinExistence type="predicted"/>
<dbReference type="AlphaFoldDB" id="A0A0K1PKK0"/>
<dbReference type="RefSeq" id="WP_146645597.1">
    <property type="nucleotide sequence ID" value="NZ_CP012333.1"/>
</dbReference>
<dbReference type="InterPro" id="IPR001753">
    <property type="entry name" value="Enoyl-CoA_hydra/iso"/>
</dbReference>
<protein>
    <submittedName>
        <fullName evidence="4">Enoyl-CoA hydratase</fullName>
    </submittedName>
</protein>
<dbReference type="PANTHER" id="PTHR43684:SF1">
    <property type="entry name" value="ENOYL-COA DELTA ISOMERASE 2"/>
    <property type="match status" value="1"/>
</dbReference>
<keyword evidence="3" id="KW-0413">Isomerase</keyword>
<dbReference type="CDD" id="cd06558">
    <property type="entry name" value="crotonase-like"/>
    <property type="match status" value="1"/>
</dbReference>
<dbReference type="Proteomes" id="UP000064967">
    <property type="component" value="Chromosome"/>
</dbReference>
<name>A0A0K1PKK0_9BACT</name>
<gene>
    <name evidence="4" type="ORF">AKJ09_00585</name>
</gene>
<dbReference type="PANTHER" id="PTHR43684">
    <property type="match status" value="1"/>
</dbReference>
<dbReference type="InterPro" id="IPR051053">
    <property type="entry name" value="ECH/Chromodomain_protein"/>
</dbReference>
<comment type="subcellular location">
    <subcellularLocation>
        <location evidence="1">Peroxisome</location>
    </subcellularLocation>
</comment>
<dbReference type="EMBL" id="CP012333">
    <property type="protein sequence ID" value="AKU93921.1"/>
    <property type="molecule type" value="Genomic_DNA"/>
</dbReference>
<evidence type="ECO:0000256" key="2">
    <source>
        <dbReference type="ARBA" id="ARBA00023140"/>
    </source>
</evidence>
<evidence type="ECO:0000256" key="1">
    <source>
        <dbReference type="ARBA" id="ARBA00004275"/>
    </source>
</evidence>
<dbReference type="SUPFAM" id="SSF52096">
    <property type="entry name" value="ClpP/crotonase"/>
    <property type="match status" value="1"/>
</dbReference>
<dbReference type="GO" id="GO:0004165">
    <property type="term" value="F:delta(3)-delta(2)-enoyl-CoA isomerase activity"/>
    <property type="evidence" value="ECO:0007669"/>
    <property type="project" value="UniProtKB-ARBA"/>
</dbReference>
<dbReference type="PATRIC" id="fig|1391654.3.peg.591"/>